<name>A0AAD7EL88_9AGAR</name>
<dbReference type="Pfam" id="PF17667">
    <property type="entry name" value="Pkinase_fungal"/>
    <property type="match status" value="1"/>
</dbReference>
<evidence type="ECO:0000313" key="3">
    <source>
        <dbReference type="Proteomes" id="UP001218218"/>
    </source>
</evidence>
<feature type="non-terminal residue" evidence="2">
    <location>
        <position position="335"/>
    </location>
</feature>
<sequence>DENLYKVCVGDRSFVSTPFTRTHLEPMGRSTRCFVAVDSETYQKCLLKDTWRVNVYHSEGEVYQKLQEHQVPNIPNVLGAGDVPDQRCGYPSAGWTIPRNATIRKHIHYRIVLDIVGRPLTKFESTHALVGYVRDAFQAHHVAYTKAEVEHRDISIGNIIIGEKNRVSYGLLIDWELVRFRQDPREHEGAGTQHFMAARLFADPPPVRTVGDDIESFVLLLLWIVARYTANTMSPLSRTNFLDLFEKYGTKITLIQSIPSRIPALCLTTVPFRLFLANVAGIYEARYGGTIYYGADPDEAKEEAEKLAAQKLVLESHDWLLAILHQRLQNDDCNH</sequence>
<evidence type="ECO:0000313" key="2">
    <source>
        <dbReference type="EMBL" id="KAJ7336470.1"/>
    </source>
</evidence>
<dbReference type="Proteomes" id="UP001218218">
    <property type="component" value="Unassembled WGS sequence"/>
</dbReference>
<proteinExistence type="predicted"/>
<keyword evidence="3" id="KW-1185">Reference proteome</keyword>
<dbReference type="Gene3D" id="1.10.510.10">
    <property type="entry name" value="Transferase(Phosphotransferase) domain 1"/>
    <property type="match status" value="1"/>
</dbReference>
<feature type="domain" description="Fungal-type protein kinase" evidence="1">
    <location>
        <begin position="25"/>
        <end position="225"/>
    </location>
</feature>
<dbReference type="PANTHER" id="PTHR38248:SF2">
    <property type="entry name" value="FUNK1 11"/>
    <property type="match status" value="1"/>
</dbReference>
<dbReference type="PANTHER" id="PTHR38248">
    <property type="entry name" value="FUNK1 6"/>
    <property type="match status" value="1"/>
</dbReference>
<protein>
    <recommendedName>
        <fullName evidence="1">Fungal-type protein kinase domain-containing protein</fullName>
    </recommendedName>
</protein>
<gene>
    <name evidence="2" type="ORF">DFH08DRAFT_706322</name>
</gene>
<dbReference type="AlphaFoldDB" id="A0AAD7EL88"/>
<dbReference type="SUPFAM" id="SSF56112">
    <property type="entry name" value="Protein kinase-like (PK-like)"/>
    <property type="match status" value="1"/>
</dbReference>
<organism evidence="2 3">
    <name type="scientific">Mycena albidolilacea</name>
    <dbReference type="NCBI Taxonomy" id="1033008"/>
    <lineage>
        <taxon>Eukaryota</taxon>
        <taxon>Fungi</taxon>
        <taxon>Dikarya</taxon>
        <taxon>Basidiomycota</taxon>
        <taxon>Agaricomycotina</taxon>
        <taxon>Agaricomycetes</taxon>
        <taxon>Agaricomycetidae</taxon>
        <taxon>Agaricales</taxon>
        <taxon>Marasmiineae</taxon>
        <taxon>Mycenaceae</taxon>
        <taxon>Mycena</taxon>
    </lineage>
</organism>
<evidence type="ECO:0000259" key="1">
    <source>
        <dbReference type="Pfam" id="PF17667"/>
    </source>
</evidence>
<reference evidence="2" key="1">
    <citation type="submission" date="2023-03" db="EMBL/GenBank/DDBJ databases">
        <title>Massive genome expansion in bonnet fungi (Mycena s.s.) driven by repeated elements and novel gene families across ecological guilds.</title>
        <authorList>
            <consortium name="Lawrence Berkeley National Laboratory"/>
            <person name="Harder C.B."/>
            <person name="Miyauchi S."/>
            <person name="Viragh M."/>
            <person name="Kuo A."/>
            <person name="Thoen E."/>
            <person name="Andreopoulos B."/>
            <person name="Lu D."/>
            <person name="Skrede I."/>
            <person name="Drula E."/>
            <person name="Henrissat B."/>
            <person name="Morin E."/>
            <person name="Kohler A."/>
            <person name="Barry K."/>
            <person name="LaButti K."/>
            <person name="Morin E."/>
            <person name="Salamov A."/>
            <person name="Lipzen A."/>
            <person name="Mereny Z."/>
            <person name="Hegedus B."/>
            <person name="Baldrian P."/>
            <person name="Stursova M."/>
            <person name="Weitz H."/>
            <person name="Taylor A."/>
            <person name="Grigoriev I.V."/>
            <person name="Nagy L.G."/>
            <person name="Martin F."/>
            <person name="Kauserud H."/>
        </authorList>
    </citation>
    <scope>NUCLEOTIDE SEQUENCE</scope>
    <source>
        <strain evidence="2">CBHHK002</strain>
    </source>
</reference>
<comment type="caution">
    <text evidence="2">The sequence shown here is derived from an EMBL/GenBank/DDBJ whole genome shotgun (WGS) entry which is preliminary data.</text>
</comment>
<accession>A0AAD7EL88</accession>
<dbReference type="InterPro" id="IPR040976">
    <property type="entry name" value="Pkinase_fungal"/>
</dbReference>
<dbReference type="EMBL" id="JARIHO010000031">
    <property type="protein sequence ID" value="KAJ7336470.1"/>
    <property type="molecule type" value="Genomic_DNA"/>
</dbReference>
<dbReference type="InterPro" id="IPR011009">
    <property type="entry name" value="Kinase-like_dom_sf"/>
</dbReference>